<reference evidence="1" key="1">
    <citation type="submission" date="2019-08" db="EMBL/GenBank/DDBJ databases">
        <authorList>
            <person name="Kucharzyk K."/>
            <person name="Murdoch R.W."/>
            <person name="Higgins S."/>
            <person name="Loffler F."/>
        </authorList>
    </citation>
    <scope>NUCLEOTIDE SEQUENCE</scope>
</reference>
<name>A0A645HS46_9ZZZZ</name>
<dbReference type="EMBL" id="VSSQ01098868">
    <property type="protein sequence ID" value="MPN41670.1"/>
    <property type="molecule type" value="Genomic_DNA"/>
</dbReference>
<evidence type="ECO:0000313" key="1">
    <source>
        <dbReference type="EMBL" id="MPN41670.1"/>
    </source>
</evidence>
<proteinExistence type="predicted"/>
<gene>
    <name evidence="1" type="ORF">SDC9_189224</name>
</gene>
<sequence>MNVFADCVLRHARGKRIDWNNTVGIQMSLFQRLILGVLHLQAAQIHIDLAGNHQLGAAFELIFHVTGDIRPIAEKDQAQKAGAITDDHFDAGLILVFLVGDQRALHGGDDGQLIPILQTVDRFEL</sequence>
<comment type="caution">
    <text evidence="1">The sequence shown here is derived from an EMBL/GenBank/DDBJ whole genome shotgun (WGS) entry which is preliminary data.</text>
</comment>
<organism evidence="1">
    <name type="scientific">bioreactor metagenome</name>
    <dbReference type="NCBI Taxonomy" id="1076179"/>
    <lineage>
        <taxon>unclassified sequences</taxon>
        <taxon>metagenomes</taxon>
        <taxon>ecological metagenomes</taxon>
    </lineage>
</organism>
<dbReference type="AlphaFoldDB" id="A0A645HS46"/>
<protein>
    <submittedName>
        <fullName evidence="1">Uncharacterized protein</fullName>
    </submittedName>
</protein>
<accession>A0A645HS46</accession>